<dbReference type="PANTHER" id="PTHR12497:SF0">
    <property type="entry name" value="TAFAZZIN"/>
    <property type="match status" value="1"/>
</dbReference>
<accession>A0AAV4FQJ3</accession>
<dbReference type="Proteomes" id="UP000762676">
    <property type="component" value="Unassembled WGS sequence"/>
</dbReference>
<comment type="catalytic activity">
    <reaction evidence="11">
        <text>1'-[1,2-diacyl-sn-glycero-3-phospho],3'-[1-acyl-sn-glycero-3-phospho]-glycerol + a 1,2-diacyl-sn-glycero-3-phosphocholine = a cardiolipin + a 1-acyl-sn-glycero-3-phosphocholine</text>
        <dbReference type="Rhea" id="RHEA:33731"/>
        <dbReference type="ChEBI" id="CHEBI:57643"/>
        <dbReference type="ChEBI" id="CHEBI:58168"/>
        <dbReference type="ChEBI" id="CHEBI:62237"/>
        <dbReference type="ChEBI" id="CHEBI:64743"/>
    </reaction>
    <physiologicalReaction direction="left-to-right" evidence="11">
        <dbReference type="Rhea" id="RHEA:33732"/>
    </physiologicalReaction>
    <physiologicalReaction direction="right-to-left" evidence="11">
        <dbReference type="Rhea" id="RHEA:33733"/>
    </physiologicalReaction>
</comment>
<dbReference type="GO" id="GO:0035965">
    <property type="term" value="P:cardiolipin acyl-chain remodeling"/>
    <property type="evidence" value="ECO:0007669"/>
    <property type="project" value="TreeGrafter"/>
</dbReference>
<evidence type="ECO:0000256" key="4">
    <source>
        <dbReference type="ARBA" id="ARBA00022787"/>
    </source>
</evidence>
<evidence type="ECO:0000256" key="13">
    <source>
        <dbReference type="RuleBase" id="RU365062"/>
    </source>
</evidence>
<evidence type="ECO:0000259" key="14">
    <source>
        <dbReference type="SMART" id="SM00563"/>
    </source>
</evidence>
<evidence type="ECO:0000256" key="3">
    <source>
        <dbReference type="ARBA" id="ARBA00022679"/>
    </source>
</evidence>
<name>A0AAV4FQJ3_9GAST</name>
<keyword evidence="13" id="KW-0812">Transmembrane</keyword>
<gene>
    <name evidence="15" type="ORF">ElyMa_002196400</name>
</gene>
<dbReference type="EMBL" id="BMAT01004554">
    <property type="protein sequence ID" value="GFR75757.1"/>
    <property type="molecule type" value="Genomic_DNA"/>
</dbReference>
<evidence type="ECO:0000313" key="15">
    <source>
        <dbReference type="EMBL" id="GFR75757.1"/>
    </source>
</evidence>
<comment type="caution">
    <text evidence="15">The sequence shown here is derived from an EMBL/GenBank/DDBJ whole genome shotgun (WGS) entry which is preliminary data.</text>
</comment>
<feature type="transmembrane region" description="Helical" evidence="13">
    <location>
        <begin position="241"/>
        <end position="268"/>
    </location>
</feature>
<evidence type="ECO:0000256" key="5">
    <source>
        <dbReference type="ARBA" id="ARBA00022792"/>
    </source>
</evidence>
<dbReference type="CDD" id="cd07989">
    <property type="entry name" value="LPLAT_AGPAT-like"/>
    <property type="match status" value="1"/>
</dbReference>
<keyword evidence="8 13" id="KW-0472">Membrane</keyword>
<feature type="domain" description="Phospholipid/glycerol acyltransferase" evidence="14">
    <location>
        <begin position="67"/>
        <end position="191"/>
    </location>
</feature>
<dbReference type="PANTHER" id="PTHR12497">
    <property type="entry name" value="TAZ PROTEIN TAFAZZIN"/>
    <property type="match status" value="1"/>
</dbReference>
<dbReference type="GO" id="GO:0007007">
    <property type="term" value="P:inner mitochondrial membrane organization"/>
    <property type="evidence" value="ECO:0007669"/>
    <property type="project" value="TreeGrafter"/>
</dbReference>
<dbReference type="GO" id="GO:0005743">
    <property type="term" value="C:mitochondrial inner membrane"/>
    <property type="evidence" value="ECO:0007669"/>
    <property type="project" value="UniProtKB-SubCell"/>
</dbReference>
<dbReference type="Pfam" id="PF01553">
    <property type="entry name" value="Acyltransferase"/>
    <property type="match status" value="1"/>
</dbReference>
<dbReference type="InterPro" id="IPR000872">
    <property type="entry name" value="Tafazzin"/>
</dbReference>
<evidence type="ECO:0000256" key="11">
    <source>
        <dbReference type="ARBA" id="ARBA00047906"/>
    </source>
</evidence>
<dbReference type="SMART" id="SM00563">
    <property type="entry name" value="PlsC"/>
    <property type="match status" value="1"/>
</dbReference>
<keyword evidence="7" id="KW-0496">Mitochondrion</keyword>
<sequence>MPLKEGSWILPKPGHKVSWLWRASSKLTLSVIGLSSKFWIEWMNRVQVHNRKTLYDLIEKRTEGQGLLTVCNHTSCMDDPLMWGVLRPRILQIRNCMRWTSAAEDICFTRKSHTLLFSLGQVFPLKRGDGVYQKGVDFAIEQLDLGSWCHFFPEGKVNMTQEFVRLKWGIGRIISECKKTPIVLPIWHVGMDKVLPNKKPYIPRIKKHVTLLVGEPMFLEEEVKMLNSTCNSSNSIVVVEVVVVLLVVIVLAAAVVVVVVVVVVAAAVA</sequence>
<evidence type="ECO:0000256" key="2">
    <source>
        <dbReference type="ARBA" id="ARBA00010524"/>
    </source>
</evidence>
<evidence type="ECO:0000256" key="6">
    <source>
        <dbReference type="ARBA" id="ARBA00023098"/>
    </source>
</evidence>
<evidence type="ECO:0000256" key="10">
    <source>
        <dbReference type="ARBA" id="ARBA00024323"/>
    </source>
</evidence>
<evidence type="ECO:0000313" key="16">
    <source>
        <dbReference type="Proteomes" id="UP000762676"/>
    </source>
</evidence>
<evidence type="ECO:0000256" key="7">
    <source>
        <dbReference type="ARBA" id="ARBA00023128"/>
    </source>
</evidence>
<keyword evidence="4" id="KW-1000">Mitochondrion outer membrane</keyword>
<evidence type="ECO:0000256" key="9">
    <source>
        <dbReference type="ARBA" id="ARBA00023315"/>
    </source>
</evidence>
<evidence type="ECO:0000256" key="1">
    <source>
        <dbReference type="ARBA" id="ARBA00004137"/>
    </source>
</evidence>
<proteinExistence type="inferred from homology"/>
<organism evidence="15 16">
    <name type="scientific">Elysia marginata</name>
    <dbReference type="NCBI Taxonomy" id="1093978"/>
    <lineage>
        <taxon>Eukaryota</taxon>
        <taxon>Metazoa</taxon>
        <taxon>Spiralia</taxon>
        <taxon>Lophotrochozoa</taxon>
        <taxon>Mollusca</taxon>
        <taxon>Gastropoda</taxon>
        <taxon>Heterobranchia</taxon>
        <taxon>Euthyneura</taxon>
        <taxon>Panpulmonata</taxon>
        <taxon>Sacoglossa</taxon>
        <taxon>Placobranchoidea</taxon>
        <taxon>Plakobranchidae</taxon>
        <taxon>Elysia</taxon>
    </lineage>
</organism>
<dbReference type="GO" id="GO:0005741">
    <property type="term" value="C:mitochondrial outer membrane"/>
    <property type="evidence" value="ECO:0007669"/>
    <property type="project" value="UniProtKB-SubCell"/>
</dbReference>
<dbReference type="InterPro" id="IPR002123">
    <property type="entry name" value="Plipid/glycerol_acylTrfase"/>
</dbReference>
<comment type="subcellular location">
    <subcellularLocation>
        <location evidence="1">Mitochondrion inner membrane</location>
        <topology evidence="1">Peripheral membrane protein</topology>
        <orientation evidence="1">Intermembrane side</orientation>
    </subcellularLocation>
    <subcellularLocation>
        <location evidence="10">Mitochondrion outer membrane</location>
        <topology evidence="10">Peripheral membrane protein</topology>
        <orientation evidence="10">Intermembrane side</orientation>
    </subcellularLocation>
</comment>
<evidence type="ECO:0000256" key="12">
    <source>
        <dbReference type="ARBA" id="ARBA00049543"/>
    </source>
</evidence>
<keyword evidence="13" id="KW-1133">Transmembrane helix</keyword>
<keyword evidence="3" id="KW-0808">Transferase</keyword>
<dbReference type="GO" id="GO:0047184">
    <property type="term" value="F:1-acylglycerophosphocholine O-acyltransferase activity"/>
    <property type="evidence" value="ECO:0007669"/>
    <property type="project" value="TreeGrafter"/>
</dbReference>
<comment type="similarity">
    <text evidence="2 13">Belongs to the taffazin family.</text>
</comment>
<keyword evidence="16" id="KW-1185">Reference proteome</keyword>
<keyword evidence="6" id="KW-0443">Lipid metabolism</keyword>
<dbReference type="PRINTS" id="PR00979">
    <property type="entry name" value="TAFAZZIN"/>
</dbReference>
<reference evidence="15 16" key="1">
    <citation type="journal article" date="2021" name="Elife">
        <title>Chloroplast acquisition without the gene transfer in kleptoplastic sea slugs, Plakobranchus ocellatus.</title>
        <authorList>
            <person name="Maeda T."/>
            <person name="Takahashi S."/>
            <person name="Yoshida T."/>
            <person name="Shimamura S."/>
            <person name="Takaki Y."/>
            <person name="Nagai Y."/>
            <person name="Toyoda A."/>
            <person name="Suzuki Y."/>
            <person name="Arimoto A."/>
            <person name="Ishii H."/>
            <person name="Satoh N."/>
            <person name="Nishiyama T."/>
            <person name="Hasebe M."/>
            <person name="Maruyama T."/>
            <person name="Minagawa J."/>
            <person name="Obokata J."/>
            <person name="Shigenobu S."/>
        </authorList>
    </citation>
    <scope>NUCLEOTIDE SEQUENCE [LARGE SCALE GENOMIC DNA]</scope>
</reference>
<protein>
    <recommendedName>
        <fullName evidence="13">Tafazzin family protein</fullName>
    </recommendedName>
</protein>
<comment type="catalytic activity">
    <reaction evidence="12">
        <text>1,2-di-(9Z-octadecenoyl)-sn-glycero-3-phosphocholine + 1-hexadecanoyl-sn-glycero-3-phosphocholine = 1-hexadecanoyl-2-(9Z-octadecenoyl)-sn-glycero-3-phosphocholine + 1-(9Z-octadecenoyl)-sn-glycero-3-phosphocholine</text>
        <dbReference type="Rhea" id="RHEA:43816"/>
        <dbReference type="ChEBI" id="CHEBI:28610"/>
        <dbReference type="ChEBI" id="CHEBI:72998"/>
        <dbReference type="ChEBI" id="CHEBI:73001"/>
        <dbReference type="ChEBI" id="CHEBI:74669"/>
    </reaction>
    <physiologicalReaction direction="left-to-right" evidence="12">
        <dbReference type="Rhea" id="RHEA:43817"/>
    </physiologicalReaction>
    <physiologicalReaction direction="right-to-left" evidence="12">
        <dbReference type="Rhea" id="RHEA:43818"/>
    </physiologicalReaction>
</comment>
<keyword evidence="9" id="KW-0012">Acyltransferase</keyword>
<dbReference type="AlphaFoldDB" id="A0AAV4FQJ3"/>
<dbReference type="SUPFAM" id="SSF69593">
    <property type="entry name" value="Glycerol-3-phosphate (1)-acyltransferase"/>
    <property type="match status" value="1"/>
</dbReference>
<keyword evidence="5" id="KW-0999">Mitochondrion inner membrane</keyword>
<evidence type="ECO:0000256" key="8">
    <source>
        <dbReference type="ARBA" id="ARBA00023136"/>
    </source>
</evidence>